<keyword evidence="3" id="KW-0687">Ribonucleoprotein</keyword>
<feature type="coiled-coil region" evidence="4">
    <location>
        <begin position="282"/>
        <end position="379"/>
    </location>
</feature>
<accession>A0AA88PZQ9</accession>
<protein>
    <recommendedName>
        <fullName evidence="8">Coiled-coil domain-containing protein 127</fullName>
    </recommendedName>
</protein>
<comment type="caution">
    <text evidence="6">The sequence shown here is derived from an EMBL/GenBank/DDBJ whole genome shotgun (WGS) entry which is preliminary data.</text>
</comment>
<keyword evidence="5" id="KW-0472">Membrane</keyword>
<dbReference type="EMBL" id="JAUYZG010000007">
    <property type="protein sequence ID" value="KAK2902658.1"/>
    <property type="molecule type" value="Genomic_DNA"/>
</dbReference>
<dbReference type="InterPro" id="IPR002677">
    <property type="entry name" value="Ribosomal_bL32"/>
</dbReference>
<dbReference type="AlphaFoldDB" id="A0AA88PZQ9"/>
<dbReference type="GO" id="GO:0006412">
    <property type="term" value="P:translation"/>
    <property type="evidence" value="ECO:0007669"/>
    <property type="project" value="InterPro"/>
</dbReference>
<evidence type="ECO:0000313" key="7">
    <source>
        <dbReference type="Proteomes" id="UP001187343"/>
    </source>
</evidence>
<reference evidence="6" key="1">
    <citation type="submission" date="2023-08" db="EMBL/GenBank/DDBJ databases">
        <title>Chromosome-level Genome Assembly of mud carp (Cirrhinus molitorella).</title>
        <authorList>
            <person name="Liu H."/>
        </authorList>
    </citation>
    <scope>NUCLEOTIDE SEQUENCE</scope>
    <source>
        <strain evidence="6">Prfri</strain>
        <tissue evidence="6">Muscle</tissue>
    </source>
</reference>
<evidence type="ECO:0000256" key="5">
    <source>
        <dbReference type="SAM" id="Phobius"/>
    </source>
</evidence>
<dbReference type="PANTHER" id="PTHR31958:SF2">
    <property type="entry name" value="COILED-COIL DOMAIN-CONTAINING PROTEIN 127"/>
    <property type="match status" value="1"/>
</dbReference>
<keyword evidence="7" id="KW-1185">Reference proteome</keyword>
<comment type="similarity">
    <text evidence="1">Belongs to the bacterial ribosomal protein bL32 family.</text>
</comment>
<evidence type="ECO:0008006" key="8">
    <source>
        <dbReference type="Google" id="ProtNLM"/>
    </source>
</evidence>
<proteinExistence type="inferred from homology"/>
<sequence length="474" mass="55490">MRINCDREDVRFVHVKLISCIMSLSGLLQFVGRFLNRLELRLAQAAGFDSFGPALAVNGPQILPQSDHSSDGENSVPSFLDSIFWMAAPKKRRTIEVNRCRRRHPNKLIKVQYNIEPCPECGNMKLKHTLCGFCYEKIRKETGMIRKQISIMEGGPLNAPAVESVVLYKNETPSEADKDKRIVERNRKRPYWFNIRLYVVYKGFSMNNLNDPPRWNIRPEPAGGDDGGRWNYALLVPMIGLAAFRWIWTRESQSQIQDVKNKYNRDMAAITRDLEMKYRETLKENRRTAAHLEVELEKERQRVQGYKKALISQSQQLMEERKQLQQERQDLEEEKNRLMQSGVAGVALRKALQREEDWRRRAQALLQELEVKLVERQEAFCSILMPREHRLEMEKNLLLKVAKDPAGAELNLEEGLRDIFKNDRHCADLLNMDKRRNGSLMWLYLRYWQLQVTLQKHKRAEETLKGPADLRSVE</sequence>
<evidence type="ECO:0000313" key="6">
    <source>
        <dbReference type="EMBL" id="KAK2902658.1"/>
    </source>
</evidence>
<evidence type="ECO:0000256" key="2">
    <source>
        <dbReference type="ARBA" id="ARBA00022980"/>
    </source>
</evidence>
<name>A0AA88PZQ9_9TELE</name>
<evidence type="ECO:0000256" key="3">
    <source>
        <dbReference type="ARBA" id="ARBA00023274"/>
    </source>
</evidence>
<dbReference type="InterPro" id="IPR034607">
    <property type="entry name" value="CCDC127"/>
</dbReference>
<evidence type="ECO:0000256" key="4">
    <source>
        <dbReference type="SAM" id="Coils"/>
    </source>
</evidence>
<keyword evidence="2" id="KW-0689">Ribosomal protein</keyword>
<keyword evidence="5" id="KW-0812">Transmembrane</keyword>
<dbReference type="Pfam" id="PF01783">
    <property type="entry name" value="Ribosomal_L32p"/>
    <property type="match status" value="1"/>
</dbReference>
<keyword evidence="4" id="KW-0175">Coiled coil</keyword>
<dbReference type="GO" id="GO:0003735">
    <property type="term" value="F:structural constituent of ribosome"/>
    <property type="evidence" value="ECO:0007669"/>
    <property type="project" value="InterPro"/>
</dbReference>
<dbReference type="PANTHER" id="PTHR31958">
    <property type="entry name" value="COILED-COIL DOMAIN-CONTAINING PROTEIN 127"/>
    <property type="match status" value="1"/>
</dbReference>
<feature type="transmembrane region" description="Helical" evidence="5">
    <location>
        <begin position="12"/>
        <end position="31"/>
    </location>
</feature>
<dbReference type="InterPro" id="IPR011332">
    <property type="entry name" value="Ribosomal_zn-bd"/>
</dbReference>
<dbReference type="Proteomes" id="UP001187343">
    <property type="component" value="Unassembled WGS sequence"/>
</dbReference>
<keyword evidence="5" id="KW-1133">Transmembrane helix</keyword>
<evidence type="ECO:0000256" key="1">
    <source>
        <dbReference type="ARBA" id="ARBA00008560"/>
    </source>
</evidence>
<dbReference type="GO" id="GO:0015934">
    <property type="term" value="C:large ribosomal subunit"/>
    <property type="evidence" value="ECO:0007669"/>
    <property type="project" value="InterPro"/>
</dbReference>
<dbReference type="NCBIfam" id="TIGR01031">
    <property type="entry name" value="rpmF_bact"/>
    <property type="match status" value="1"/>
</dbReference>
<gene>
    <name evidence="6" type="ORF">Q8A67_007371</name>
</gene>
<organism evidence="6 7">
    <name type="scientific">Cirrhinus molitorella</name>
    <name type="common">mud carp</name>
    <dbReference type="NCBI Taxonomy" id="172907"/>
    <lineage>
        <taxon>Eukaryota</taxon>
        <taxon>Metazoa</taxon>
        <taxon>Chordata</taxon>
        <taxon>Craniata</taxon>
        <taxon>Vertebrata</taxon>
        <taxon>Euteleostomi</taxon>
        <taxon>Actinopterygii</taxon>
        <taxon>Neopterygii</taxon>
        <taxon>Teleostei</taxon>
        <taxon>Ostariophysi</taxon>
        <taxon>Cypriniformes</taxon>
        <taxon>Cyprinidae</taxon>
        <taxon>Labeoninae</taxon>
        <taxon>Labeonini</taxon>
        <taxon>Cirrhinus</taxon>
    </lineage>
</organism>
<dbReference type="SUPFAM" id="SSF57829">
    <property type="entry name" value="Zn-binding ribosomal proteins"/>
    <property type="match status" value="1"/>
</dbReference>